<dbReference type="GO" id="GO:0016020">
    <property type="term" value="C:membrane"/>
    <property type="evidence" value="ECO:0007669"/>
    <property type="project" value="UniProtKB-SubCell"/>
</dbReference>
<reference evidence="14 15" key="1">
    <citation type="submission" date="2019-06" db="EMBL/GenBank/DDBJ databases">
        <title>New taxonomy in bacterial strain CC-CFT640, isolated from vineyard.</title>
        <authorList>
            <person name="Lin S.-Y."/>
            <person name="Tsai C.-F."/>
            <person name="Young C.-C."/>
        </authorList>
    </citation>
    <scope>NUCLEOTIDE SEQUENCE [LARGE SCALE GENOMIC DNA]</scope>
    <source>
        <strain evidence="14 15">CC-CFT640</strain>
    </source>
</reference>
<evidence type="ECO:0000256" key="9">
    <source>
        <dbReference type="ARBA" id="ARBA00023004"/>
    </source>
</evidence>
<comment type="cofactor">
    <cofactor evidence="12">
        <name>heme</name>
        <dbReference type="ChEBI" id="CHEBI:30413"/>
    </cofactor>
    <text evidence="12">The heme is bound between the two transmembrane subunits.</text>
</comment>
<keyword evidence="6 13" id="KW-0812">Transmembrane</keyword>
<gene>
    <name evidence="14" type="primary">sdhC</name>
    <name evidence="14" type="ORF">FHP25_33265</name>
</gene>
<dbReference type="PANTHER" id="PTHR10978">
    <property type="entry name" value="SUCCINATE DEHYDROGENASE CYTOCHROME B560 SUBUNIT"/>
    <property type="match status" value="1"/>
</dbReference>
<feature type="transmembrane region" description="Helical" evidence="13">
    <location>
        <begin position="107"/>
        <end position="131"/>
    </location>
</feature>
<sequence>MSTAERPVSRPLSPHLQVYRPQLTSMLSITHRAAGIALAVGLVWLVVWVCAAASDADTYAAVAWFNTSVLGRIFLFGWTACLFYHLFNGIRHLFWDAGYGLELKDAYASGRAVLVATAVCTIGSWLIASLVR</sequence>
<keyword evidence="9 12" id="KW-0408">Iron</keyword>
<evidence type="ECO:0000313" key="14">
    <source>
        <dbReference type="EMBL" id="TXL70752.1"/>
    </source>
</evidence>
<evidence type="ECO:0000256" key="5">
    <source>
        <dbReference type="ARBA" id="ARBA00022617"/>
    </source>
</evidence>
<evidence type="ECO:0000256" key="13">
    <source>
        <dbReference type="SAM" id="Phobius"/>
    </source>
</evidence>
<dbReference type="PROSITE" id="PS01001">
    <property type="entry name" value="SDH_CYT_2"/>
    <property type="match status" value="1"/>
</dbReference>
<keyword evidence="5 12" id="KW-0349">Heme</keyword>
<comment type="caution">
    <text evidence="14">The sequence shown here is derived from an EMBL/GenBank/DDBJ whole genome shotgun (WGS) entry which is preliminary data.</text>
</comment>
<organism evidence="14 15">
    <name type="scientific">Vineibacter terrae</name>
    <dbReference type="NCBI Taxonomy" id="2586908"/>
    <lineage>
        <taxon>Bacteria</taxon>
        <taxon>Pseudomonadati</taxon>
        <taxon>Pseudomonadota</taxon>
        <taxon>Alphaproteobacteria</taxon>
        <taxon>Hyphomicrobiales</taxon>
        <taxon>Vineibacter</taxon>
    </lineage>
</organism>
<evidence type="ECO:0000256" key="2">
    <source>
        <dbReference type="ARBA" id="ARBA00004141"/>
    </source>
</evidence>
<keyword evidence="8 13" id="KW-1133">Transmembrane helix</keyword>
<evidence type="ECO:0000256" key="8">
    <source>
        <dbReference type="ARBA" id="ARBA00022989"/>
    </source>
</evidence>
<dbReference type="CDD" id="cd03499">
    <property type="entry name" value="SQR_TypeC_SdhC"/>
    <property type="match status" value="1"/>
</dbReference>
<dbReference type="InterPro" id="IPR014314">
    <property type="entry name" value="Succ_DH_cytb556"/>
</dbReference>
<evidence type="ECO:0000313" key="15">
    <source>
        <dbReference type="Proteomes" id="UP000321638"/>
    </source>
</evidence>
<evidence type="ECO:0000256" key="7">
    <source>
        <dbReference type="ARBA" id="ARBA00022723"/>
    </source>
</evidence>
<comment type="subunit">
    <text evidence="11">Part of an enzyme complex containing four subunits: a flavoprotein, an iron-sulfur protein, plus two membrane-anchoring proteins, SdhC and SdhD. The complex can form homotrimers.</text>
</comment>
<feature type="transmembrane region" description="Helical" evidence="13">
    <location>
        <begin position="29"/>
        <end position="51"/>
    </location>
</feature>
<dbReference type="Proteomes" id="UP000321638">
    <property type="component" value="Unassembled WGS sequence"/>
</dbReference>
<dbReference type="GO" id="GO:0009055">
    <property type="term" value="F:electron transfer activity"/>
    <property type="evidence" value="ECO:0007669"/>
    <property type="project" value="InterPro"/>
</dbReference>
<evidence type="ECO:0000256" key="4">
    <source>
        <dbReference type="ARBA" id="ARBA00020076"/>
    </source>
</evidence>
<dbReference type="OrthoDB" id="9799441at2"/>
<evidence type="ECO:0000256" key="6">
    <source>
        <dbReference type="ARBA" id="ARBA00022692"/>
    </source>
</evidence>
<keyword evidence="15" id="KW-1185">Reference proteome</keyword>
<dbReference type="RefSeq" id="WP_147851318.1">
    <property type="nucleotide sequence ID" value="NZ_VDUZ01000054.1"/>
</dbReference>
<keyword evidence="7 12" id="KW-0479">Metal-binding</keyword>
<dbReference type="NCBIfam" id="TIGR02970">
    <property type="entry name" value="succ_dehyd_cytB"/>
    <property type="match status" value="1"/>
</dbReference>
<protein>
    <recommendedName>
        <fullName evidence="4">Succinate dehydrogenase cytochrome b556 subunit</fullName>
    </recommendedName>
</protein>
<feature type="transmembrane region" description="Helical" evidence="13">
    <location>
        <begin position="63"/>
        <end position="87"/>
    </location>
</feature>
<dbReference type="PIRSF" id="PIRSF000178">
    <property type="entry name" value="SDH_cyt_b560"/>
    <property type="match status" value="1"/>
</dbReference>
<dbReference type="GO" id="GO:0006099">
    <property type="term" value="P:tricarboxylic acid cycle"/>
    <property type="evidence" value="ECO:0007669"/>
    <property type="project" value="InterPro"/>
</dbReference>
<dbReference type="InterPro" id="IPR000701">
    <property type="entry name" value="SuccDH_FuR_B_TM-su"/>
</dbReference>
<dbReference type="SUPFAM" id="SSF81343">
    <property type="entry name" value="Fumarate reductase respiratory complex transmembrane subunits"/>
    <property type="match status" value="1"/>
</dbReference>
<dbReference type="Gene3D" id="1.20.1300.10">
    <property type="entry name" value="Fumarate reductase/succinate dehydrogenase, transmembrane subunit"/>
    <property type="match status" value="1"/>
</dbReference>
<dbReference type="AlphaFoldDB" id="A0A5C8PBY0"/>
<evidence type="ECO:0000256" key="1">
    <source>
        <dbReference type="ARBA" id="ARBA00004050"/>
    </source>
</evidence>
<evidence type="ECO:0000256" key="10">
    <source>
        <dbReference type="ARBA" id="ARBA00023136"/>
    </source>
</evidence>
<evidence type="ECO:0000256" key="3">
    <source>
        <dbReference type="ARBA" id="ARBA00007244"/>
    </source>
</evidence>
<dbReference type="PANTHER" id="PTHR10978:SF5">
    <property type="entry name" value="SUCCINATE DEHYDROGENASE CYTOCHROME B560 SUBUNIT, MITOCHONDRIAL"/>
    <property type="match status" value="1"/>
</dbReference>
<evidence type="ECO:0000256" key="12">
    <source>
        <dbReference type="PIRSR" id="PIRSR000178-1"/>
    </source>
</evidence>
<feature type="binding site" description="axial binding residue" evidence="12">
    <location>
        <position position="85"/>
    </location>
    <ligand>
        <name>heme</name>
        <dbReference type="ChEBI" id="CHEBI:30413"/>
        <note>ligand shared with second transmembrane subunit</note>
    </ligand>
    <ligandPart>
        <name>Fe</name>
        <dbReference type="ChEBI" id="CHEBI:18248"/>
    </ligandPart>
</feature>
<dbReference type="InterPro" id="IPR034804">
    <property type="entry name" value="SQR/QFR_C/D"/>
</dbReference>
<evidence type="ECO:0000256" key="11">
    <source>
        <dbReference type="ARBA" id="ARBA00025912"/>
    </source>
</evidence>
<comment type="similarity">
    <text evidence="3">Belongs to the cytochrome b560 family.</text>
</comment>
<accession>A0A5C8PBY0</accession>
<dbReference type="InterPro" id="IPR018495">
    <property type="entry name" value="Succ_DH_cyt_bsu_CS"/>
</dbReference>
<comment type="function">
    <text evidence="1">Membrane-anchoring subunit of succinate dehydrogenase (SDH).</text>
</comment>
<proteinExistence type="inferred from homology"/>
<dbReference type="Pfam" id="PF01127">
    <property type="entry name" value="Sdh_cyt"/>
    <property type="match status" value="1"/>
</dbReference>
<name>A0A5C8PBY0_9HYPH</name>
<dbReference type="GO" id="GO:0046872">
    <property type="term" value="F:metal ion binding"/>
    <property type="evidence" value="ECO:0007669"/>
    <property type="project" value="UniProtKB-KW"/>
</dbReference>
<dbReference type="EMBL" id="VDUZ01000054">
    <property type="protein sequence ID" value="TXL70752.1"/>
    <property type="molecule type" value="Genomic_DNA"/>
</dbReference>
<keyword evidence="10 13" id="KW-0472">Membrane</keyword>
<comment type="subcellular location">
    <subcellularLocation>
        <location evidence="2">Membrane</location>
        <topology evidence="2">Multi-pass membrane protein</topology>
    </subcellularLocation>
</comment>